<evidence type="ECO:0000313" key="2">
    <source>
        <dbReference type="Proteomes" id="UP000001075"/>
    </source>
</evidence>
<dbReference type="InParanoid" id="G3I5L9"/>
<reference evidence="2" key="1">
    <citation type="journal article" date="2011" name="Nat. Biotechnol.">
        <title>The genomic sequence of the Chinese hamster ovary (CHO)-K1 cell line.</title>
        <authorList>
            <person name="Xu X."/>
            <person name="Nagarajan H."/>
            <person name="Lewis N.E."/>
            <person name="Pan S."/>
            <person name="Cai Z."/>
            <person name="Liu X."/>
            <person name="Chen W."/>
            <person name="Xie M."/>
            <person name="Wang W."/>
            <person name="Hammond S."/>
            <person name="Andersen M.R."/>
            <person name="Neff N."/>
            <person name="Passarelli B."/>
            <person name="Koh W."/>
            <person name="Fan H.C."/>
            <person name="Wang J."/>
            <person name="Gui Y."/>
            <person name="Lee K.H."/>
            <person name="Betenbaugh M.J."/>
            <person name="Quake S.R."/>
            <person name="Famili I."/>
            <person name="Palsson B.O."/>
            <person name="Wang J."/>
        </authorList>
    </citation>
    <scope>NUCLEOTIDE SEQUENCE [LARGE SCALE GENOMIC DNA]</scope>
    <source>
        <strain evidence="2">CHO K1 cell line</strain>
    </source>
</reference>
<name>G3I5L9_CRIGR</name>
<dbReference type="EMBL" id="JH001312">
    <property type="protein sequence ID" value="EGV95187.1"/>
    <property type="molecule type" value="Genomic_DNA"/>
</dbReference>
<organism evidence="1 2">
    <name type="scientific">Cricetulus griseus</name>
    <name type="common">Chinese hamster</name>
    <name type="synonym">Cricetulus barabensis griseus</name>
    <dbReference type="NCBI Taxonomy" id="10029"/>
    <lineage>
        <taxon>Eukaryota</taxon>
        <taxon>Metazoa</taxon>
        <taxon>Chordata</taxon>
        <taxon>Craniata</taxon>
        <taxon>Vertebrata</taxon>
        <taxon>Euteleostomi</taxon>
        <taxon>Mammalia</taxon>
        <taxon>Eutheria</taxon>
        <taxon>Euarchontoglires</taxon>
        <taxon>Glires</taxon>
        <taxon>Rodentia</taxon>
        <taxon>Myomorpha</taxon>
        <taxon>Muroidea</taxon>
        <taxon>Cricetidae</taxon>
        <taxon>Cricetinae</taxon>
        <taxon>Cricetulus</taxon>
    </lineage>
</organism>
<accession>G3I5L9</accession>
<gene>
    <name evidence="1" type="ORF">I79_018772</name>
</gene>
<evidence type="ECO:0000313" key="1">
    <source>
        <dbReference type="EMBL" id="EGV95187.1"/>
    </source>
</evidence>
<dbReference type="AlphaFoldDB" id="G3I5L9"/>
<sequence>MPSRRAMEPHPPGEPCHVGGPHPAFDSLKFWPQVIRNNKNTTHNIYHLLTNTSEFGLLELDWDKGGHLLVTITFIAF</sequence>
<dbReference type="Proteomes" id="UP000001075">
    <property type="component" value="Unassembled WGS sequence"/>
</dbReference>
<protein>
    <submittedName>
        <fullName evidence="1">Uncharacterized protein</fullName>
    </submittedName>
</protein>
<proteinExistence type="predicted"/>